<evidence type="ECO:0000313" key="6">
    <source>
        <dbReference type="Proteomes" id="UP000279600"/>
    </source>
</evidence>
<dbReference type="CDD" id="cd17534">
    <property type="entry name" value="REC_DC-like"/>
    <property type="match status" value="1"/>
</dbReference>
<sequence>MKSILIVEDEVMIANGIEKMLRKHGYTDVMIAIDYEEALETLEENKVDLVLLDVNLSDEKNGIDLAATIKKNYHIPFIFLTSYTDPATLSKLKQVKPIGYLAKPIDQATLTANIDIYFANESDESTLFSFTIGSSVYQIDLAHLCYVQADHVYVELHLIDETVVVRSSLQALIEMFPENRLARINRSIAVNPDGIEKIEKGMIQIKDHRLKLSKTYQEEFFHKYWDK</sequence>
<dbReference type="Pfam" id="PF04397">
    <property type="entry name" value="LytTR"/>
    <property type="match status" value="1"/>
</dbReference>
<dbReference type="KEGG" id="noj:EJ995_11780"/>
<evidence type="ECO:0000256" key="2">
    <source>
        <dbReference type="PROSITE-ProRule" id="PRU00169"/>
    </source>
</evidence>
<feature type="domain" description="Response regulatory" evidence="3">
    <location>
        <begin position="3"/>
        <end position="118"/>
    </location>
</feature>
<dbReference type="GO" id="GO:0000160">
    <property type="term" value="P:phosphorelay signal transduction system"/>
    <property type="evidence" value="ECO:0007669"/>
    <property type="project" value="InterPro"/>
</dbReference>
<keyword evidence="1 2" id="KW-0597">Phosphoprotein</keyword>
<dbReference type="Pfam" id="PF00072">
    <property type="entry name" value="Response_reg"/>
    <property type="match status" value="1"/>
</dbReference>
<evidence type="ECO:0000259" key="3">
    <source>
        <dbReference type="PROSITE" id="PS50110"/>
    </source>
</evidence>
<dbReference type="EMBL" id="CP034549">
    <property type="protein sequence ID" value="AZQ44875.1"/>
    <property type="molecule type" value="Genomic_DNA"/>
</dbReference>
<feature type="modified residue" description="4-aspartylphosphate" evidence="2">
    <location>
        <position position="53"/>
    </location>
</feature>
<dbReference type="PROSITE" id="PS50930">
    <property type="entry name" value="HTH_LYTTR"/>
    <property type="match status" value="1"/>
</dbReference>
<proteinExistence type="predicted"/>
<feature type="domain" description="HTH LytTR-type" evidence="4">
    <location>
        <begin position="128"/>
        <end position="226"/>
    </location>
</feature>
<dbReference type="PANTHER" id="PTHR44591">
    <property type="entry name" value="STRESS RESPONSE REGULATOR PROTEIN 1"/>
    <property type="match status" value="1"/>
</dbReference>
<dbReference type="InterPro" id="IPR011006">
    <property type="entry name" value="CheY-like_superfamily"/>
</dbReference>
<evidence type="ECO:0000313" key="5">
    <source>
        <dbReference type="EMBL" id="AZQ44875.1"/>
    </source>
</evidence>
<dbReference type="Gene3D" id="3.40.50.2300">
    <property type="match status" value="1"/>
</dbReference>
<protein>
    <submittedName>
        <fullName evidence="5">Response regulator transcription factor</fullName>
    </submittedName>
</protein>
<dbReference type="SMART" id="SM00448">
    <property type="entry name" value="REC"/>
    <property type="match status" value="1"/>
</dbReference>
<name>A0A3S9N012_9FLAO</name>
<dbReference type="RefSeq" id="WP_126448590.1">
    <property type="nucleotide sequence ID" value="NZ_CP034549.1"/>
</dbReference>
<dbReference type="SUPFAM" id="SSF52172">
    <property type="entry name" value="CheY-like"/>
    <property type="match status" value="1"/>
</dbReference>
<dbReference type="Proteomes" id="UP000279600">
    <property type="component" value="Chromosome"/>
</dbReference>
<dbReference type="PANTHER" id="PTHR44591:SF3">
    <property type="entry name" value="RESPONSE REGULATORY DOMAIN-CONTAINING PROTEIN"/>
    <property type="match status" value="1"/>
</dbReference>
<dbReference type="AlphaFoldDB" id="A0A3S9N012"/>
<dbReference type="InterPro" id="IPR007492">
    <property type="entry name" value="LytTR_DNA-bd_dom"/>
</dbReference>
<dbReference type="GO" id="GO:0003677">
    <property type="term" value="F:DNA binding"/>
    <property type="evidence" value="ECO:0007669"/>
    <property type="project" value="InterPro"/>
</dbReference>
<gene>
    <name evidence="5" type="ORF">EJ995_11780</name>
</gene>
<dbReference type="InterPro" id="IPR001789">
    <property type="entry name" value="Sig_transdc_resp-reg_receiver"/>
</dbReference>
<reference evidence="5 6" key="1">
    <citation type="submission" date="2018-12" db="EMBL/GenBank/DDBJ databases">
        <title>Complete genome of Nonlabens sp. MJ115.</title>
        <authorList>
            <person name="Choi H.S."/>
            <person name="Jung J."/>
        </authorList>
    </citation>
    <scope>NUCLEOTIDE SEQUENCE [LARGE SCALE GENOMIC DNA]</scope>
    <source>
        <strain evidence="5 6">MJ115</strain>
    </source>
</reference>
<evidence type="ECO:0000259" key="4">
    <source>
        <dbReference type="PROSITE" id="PS50930"/>
    </source>
</evidence>
<evidence type="ECO:0000256" key="1">
    <source>
        <dbReference type="ARBA" id="ARBA00022553"/>
    </source>
</evidence>
<keyword evidence="6" id="KW-1185">Reference proteome</keyword>
<dbReference type="InterPro" id="IPR050595">
    <property type="entry name" value="Bact_response_regulator"/>
</dbReference>
<dbReference type="PROSITE" id="PS50110">
    <property type="entry name" value="RESPONSE_REGULATORY"/>
    <property type="match status" value="1"/>
</dbReference>
<organism evidence="5 6">
    <name type="scientific">Nonlabens ponticola</name>
    <dbReference type="NCBI Taxonomy" id="2496866"/>
    <lineage>
        <taxon>Bacteria</taxon>
        <taxon>Pseudomonadati</taxon>
        <taxon>Bacteroidota</taxon>
        <taxon>Flavobacteriia</taxon>
        <taxon>Flavobacteriales</taxon>
        <taxon>Flavobacteriaceae</taxon>
        <taxon>Nonlabens</taxon>
    </lineage>
</organism>
<dbReference type="OrthoDB" id="2962330at2"/>
<accession>A0A3S9N012</accession>
<dbReference type="SMART" id="SM00850">
    <property type="entry name" value="LytTR"/>
    <property type="match status" value="1"/>
</dbReference>
<dbReference type="Gene3D" id="2.40.50.1020">
    <property type="entry name" value="LytTr DNA-binding domain"/>
    <property type="match status" value="1"/>
</dbReference>